<dbReference type="Pfam" id="PF02195">
    <property type="entry name" value="ParB_N"/>
    <property type="match status" value="1"/>
</dbReference>
<dbReference type="Proteomes" id="UP000215181">
    <property type="component" value="Unassembled WGS sequence"/>
</dbReference>
<dbReference type="SUPFAM" id="SSF109709">
    <property type="entry name" value="KorB DNA-binding domain-like"/>
    <property type="match status" value="1"/>
</dbReference>
<accession>A0A235F0V7</accession>
<feature type="domain" description="ParB-like N-terminal" evidence="2">
    <location>
        <begin position="63"/>
        <end position="153"/>
    </location>
</feature>
<evidence type="ECO:0000256" key="1">
    <source>
        <dbReference type="ARBA" id="ARBA00006295"/>
    </source>
</evidence>
<dbReference type="AlphaFoldDB" id="A0A235F0V7"/>
<dbReference type="RefSeq" id="WP_094267463.1">
    <property type="nucleotide sequence ID" value="NZ_NOIH01000004.1"/>
</dbReference>
<keyword evidence="4" id="KW-1185">Reference proteome</keyword>
<dbReference type="GO" id="GO:0007059">
    <property type="term" value="P:chromosome segregation"/>
    <property type="evidence" value="ECO:0007669"/>
    <property type="project" value="TreeGrafter"/>
</dbReference>
<evidence type="ECO:0000313" key="3">
    <source>
        <dbReference type="EMBL" id="OYD54880.1"/>
    </source>
</evidence>
<dbReference type="OrthoDB" id="8526040at2"/>
<dbReference type="PANTHER" id="PTHR33375">
    <property type="entry name" value="CHROMOSOME-PARTITIONING PROTEIN PARB-RELATED"/>
    <property type="match status" value="1"/>
</dbReference>
<dbReference type="InterPro" id="IPR036086">
    <property type="entry name" value="ParB/Sulfiredoxin_sf"/>
</dbReference>
<comment type="caution">
    <text evidence="3">The sequence shown here is derived from an EMBL/GenBank/DDBJ whole genome shotgun (WGS) entry which is preliminary data.</text>
</comment>
<dbReference type="Gene3D" id="3.90.1530.30">
    <property type="match status" value="1"/>
</dbReference>
<evidence type="ECO:0000259" key="2">
    <source>
        <dbReference type="SMART" id="SM00470"/>
    </source>
</evidence>
<evidence type="ECO:0000313" key="4">
    <source>
        <dbReference type="Proteomes" id="UP000215181"/>
    </source>
</evidence>
<dbReference type="GO" id="GO:0003677">
    <property type="term" value="F:DNA binding"/>
    <property type="evidence" value="ECO:0007669"/>
    <property type="project" value="InterPro"/>
</dbReference>
<dbReference type="PANTHER" id="PTHR33375:SF1">
    <property type="entry name" value="CHROMOSOME-PARTITIONING PROTEIN PARB-RELATED"/>
    <property type="match status" value="1"/>
</dbReference>
<organism evidence="3 4">
    <name type="scientific">Thauera propionica</name>
    <dbReference type="NCBI Taxonomy" id="2019431"/>
    <lineage>
        <taxon>Bacteria</taxon>
        <taxon>Pseudomonadati</taxon>
        <taxon>Pseudomonadota</taxon>
        <taxon>Betaproteobacteria</taxon>
        <taxon>Rhodocyclales</taxon>
        <taxon>Zoogloeaceae</taxon>
        <taxon>Thauera</taxon>
    </lineage>
</organism>
<name>A0A235F0V7_9RHOO</name>
<gene>
    <name evidence="3" type="ORF">CGK74_05275</name>
</gene>
<proteinExistence type="inferred from homology"/>
<dbReference type="NCBIfam" id="TIGR00180">
    <property type="entry name" value="parB_part"/>
    <property type="match status" value="1"/>
</dbReference>
<dbReference type="InterPro" id="IPR003115">
    <property type="entry name" value="ParB_N"/>
</dbReference>
<reference evidence="3 4" key="1">
    <citation type="submission" date="2017-07" db="EMBL/GenBank/DDBJ databases">
        <title>Thauera sp. KNDSS-Mac4 genome sequence and assembly.</title>
        <authorList>
            <person name="Mayilraj S."/>
        </authorList>
    </citation>
    <scope>NUCLEOTIDE SEQUENCE [LARGE SCALE GENOMIC DNA]</scope>
    <source>
        <strain evidence="3 4">KNDSS-Mac4</strain>
    </source>
</reference>
<dbReference type="Gene3D" id="1.10.10.2830">
    <property type="match status" value="1"/>
</dbReference>
<dbReference type="EMBL" id="NOIH01000004">
    <property type="protein sequence ID" value="OYD54880.1"/>
    <property type="molecule type" value="Genomic_DNA"/>
</dbReference>
<dbReference type="GO" id="GO:0005694">
    <property type="term" value="C:chromosome"/>
    <property type="evidence" value="ECO:0007669"/>
    <property type="project" value="TreeGrafter"/>
</dbReference>
<dbReference type="InterPro" id="IPR004437">
    <property type="entry name" value="ParB/RepB/Spo0J"/>
</dbReference>
<dbReference type="InterPro" id="IPR050336">
    <property type="entry name" value="Chromosome_partition/occlusion"/>
</dbReference>
<dbReference type="SUPFAM" id="SSF110849">
    <property type="entry name" value="ParB/Sulfiredoxin"/>
    <property type="match status" value="1"/>
</dbReference>
<comment type="similarity">
    <text evidence="1">Belongs to the ParB family.</text>
</comment>
<sequence>MTTSSRKSRREDIEEPLVAPSLADRLKLSGNPLNAAIGARTSDVAVVQETLDKSVEGRPGDMIDIPLENIDPNPFNARKIYKPERVNELAASLSAHGQMIPGLATRRGDRYVLAAGHYRLRAAKVAGLKTLKVVLREELSDRDLYELSYRENADREPQSALDNALAWRQLLDEKVYSSETELAEVTGMSLPNVNKTLSILRLSSGVLDAIEAAPEAFALSVLYELVLFEEVGGQSATFEWVTRIADGDAGRREIQEARQRLQAPKPRKRKETSRHYKIQREGSWSGLLKEWDSGKVSLEVSISDPKERTALVSELRRRFGLQES</sequence>
<protein>
    <recommendedName>
        <fullName evidence="2">ParB-like N-terminal domain-containing protein</fullName>
    </recommendedName>
</protein>
<dbReference type="SMART" id="SM00470">
    <property type="entry name" value="ParB"/>
    <property type="match status" value="1"/>
</dbReference>